<evidence type="ECO:0000313" key="2">
    <source>
        <dbReference type="Proteomes" id="UP000038802"/>
    </source>
</evidence>
<proteinExistence type="predicted"/>
<dbReference type="EMBL" id="CSAE01000675">
    <property type="protein sequence ID" value="COW74549.1"/>
    <property type="molecule type" value="Genomic_DNA"/>
</dbReference>
<protein>
    <submittedName>
        <fullName evidence="1">Uncharacterized protein</fullName>
    </submittedName>
</protein>
<reference evidence="2" key="1">
    <citation type="submission" date="2015-03" db="EMBL/GenBank/DDBJ databases">
        <authorList>
            <consortium name="Pathogen Informatics"/>
        </authorList>
    </citation>
    <scope>NUCLEOTIDE SEQUENCE [LARGE SCALE GENOMIC DNA]</scope>
    <source>
        <strain evidence="2">K00500041</strain>
    </source>
</reference>
<name>A0A0U0RHH2_MYCTX</name>
<organism evidence="1 2">
    <name type="scientific">Mycobacterium tuberculosis</name>
    <dbReference type="NCBI Taxonomy" id="1773"/>
    <lineage>
        <taxon>Bacteria</taxon>
        <taxon>Bacillati</taxon>
        <taxon>Actinomycetota</taxon>
        <taxon>Actinomycetes</taxon>
        <taxon>Mycobacteriales</taxon>
        <taxon>Mycobacteriaceae</taxon>
        <taxon>Mycobacterium</taxon>
        <taxon>Mycobacterium tuberculosis complex</taxon>
    </lineage>
</organism>
<gene>
    <name evidence="1" type="ORF">ERS007703_04146</name>
</gene>
<dbReference type="AlphaFoldDB" id="A0A0U0RHH2"/>
<sequence>MPVDPVPLVVDQPVRVEFAGRDDVVAQVTVAVEVAVDRQLVREIVEVLALLELGERRANDCRVE</sequence>
<evidence type="ECO:0000313" key="1">
    <source>
        <dbReference type="EMBL" id="COW74549.1"/>
    </source>
</evidence>
<accession>A0A0U0RHH2</accession>
<dbReference type="Proteomes" id="UP000038802">
    <property type="component" value="Unassembled WGS sequence"/>
</dbReference>